<dbReference type="InterPro" id="IPR036890">
    <property type="entry name" value="HATPase_C_sf"/>
</dbReference>
<evidence type="ECO:0000256" key="12">
    <source>
        <dbReference type="ARBA" id="ARBA00022989"/>
    </source>
</evidence>
<keyword evidence="8 17" id="KW-0812">Transmembrane</keyword>
<evidence type="ECO:0000256" key="2">
    <source>
        <dbReference type="ARBA" id="ARBA00004429"/>
    </source>
</evidence>
<dbReference type="SUPFAM" id="SSF55874">
    <property type="entry name" value="ATPase domain of HSP90 chaperone/DNA topoisomerase II/histidine kinase"/>
    <property type="match status" value="1"/>
</dbReference>
<dbReference type="InterPro" id="IPR004358">
    <property type="entry name" value="Sig_transdc_His_kin-like_C"/>
</dbReference>
<keyword evidence="11" id="KW-0067">ATP-binding</keyword>
<dbReference type="Pfam" id="PF02743">
    <property type="entry name" value="dCache_1"/>
    <property type="match status" value="1"/>
</dbReference>
<dbReference type="GO" id="GO:0005886">
    <property type="term" value="C:plasma membrane"/>
    <property type="evidence" value="ECO:0007669"/>
    <property type="project" value="UniProtKB-SubCell"/>
</dbReference>
<dbReference type="FunFam" id="1.10.287.130:FF:000049">
    <property type="entry name" value="C4-dicarboxylate transport sensor protein DctB"/>
    <property type="match status" value="1"/>
</dbReference>
<dbReference type="InterPro" id="IPR005467">
    <property type="entry name" value="His_kinase_dom"/>
</dbReference>
<comment type="catalytic activity">
    <reaction evidence="1">
        <text>ATP + protein L-histidine = ADP + protein N-phospho-L-histidine.</text>
        <dbReference type="EC" id="2.7.13.3"/>
    </reaction>
</comment>
<dbReference type="Pfam" id="PF02518">
    <property type="entry name" value="HATPase_c"/>
    <property type="match status" value="1"/>
</dbReference>
<reference evidence="19 20" key="1">
    <citation type="submission" date="2006-03" db="EMBL/GenBank/DDBJ databases">
        <authorList>
            <person name="Bartlett D.H."/>
            <person name="Valle G."/>
            <person name="Lauro F.M."/>
            <person name="Vezzi A."/>
            <person name="Simonato F."/>
            <person name="Eloe E."/>
            <person name="Vitulo N."/>
            <person name="Stratton T.K."/>
            <person name="D'angelo M."/>
            <person name="Ferriera S."/>
            <person name="Johnson J."/>
            <person name="Kravitz S."/>
            <person name="Beeson K."/>
            <person name="Sutton G."/>
            <person name="Rogers Y."/>
            <person name="Friedman R."/>
            <person name="Frazier M."/>
            <person name="Venter J.C."/>
        </authorList>
    </citation>
    <scope>NUCLEOTIDE SEQUENCE [LARGE SCALE GENOMIC DNA]</scope>
    <source>
        <strain evidence="19 20">3TCK</strain>
    </source>
</reference>
<dbReference type="Proteomes" id="UP000003789">
    <property type="component" value="Unassembled WGS sequence"/>
</dbReference>
<dbReference type="Gene3D" id="3.30.565.10">
    <property type="entry name" value="Histidine kinase-like ATPase, C-terminal domain"/>
    <property type="match status" value="1"/>
</dbReference>
<dbReference type="HOGENOM" id="CLU_000445_94_2_6"/>
<keyword evidence="9" id="KW-0547">Nucleotide-binding</keyword>
<dbReference type="AlphaFoldDB" id="Q1ZAX6"/>
<keyword evidence="7" id="KW-0808">Transferase</keyword>
<dbReference type="InterPro" id="IPR003661">
    <property type="entry name" value="HisK_dim/P_dom"/>
</dbReference>
<dbReference type="EC" id="2.7.13.3" evidence="3"/>
<keyword evidence="14 17" id="KW-0472">Membrane</keyword>
<keyword evidence="16" id="KW-0175">Coiled coil</keyword>
<evidence type="ECO:0000256" key="5">
    <source>
        <dbReference type="ARBA" id="ARBA00022519"/>
    </source>
</evidence>
<evidence type="ECO:0000313" key="19">
    <source>
        <dbReference type="EMBL" id="EAS45366.1"/>
    </source>
</evidence>
<dbReference type="FunFam" id="3.30.450.20:FF:000127">
    <property type="entry name" value="C4-dicarboxylate transport sensor protein"/>
    <property type="match status" value="1"/>
</dbReference>
<keyword evidence="4" id="KW-1003">Cell membrane</keyword>
<accession>Q1ZAX6</accession>
<evidence type="ECO:0000256" key="3">
    <source>
        <dbReference type="ARBA" id="ARBA00012438"/>
    </source>
</evidence>
<dbReference type="Gene3D" id="3.30.450.20">
    <property type="entry name" value="PAS domain"/>
    <property type="match status" value="2"/>
</dbReference>
<dbReference type="InterPro" id="IPR017055">
    <property type="entry name" value="Sig_transdc_His_kinase_DctB"/>
</dbReference>
<keyword evidence="5" id="KW-0997">Cell inner membrane</keyword>
<keyword evidence="12 17" id="KW-1133">Transmembrane helix</keyword>
<evidence type="ECO:0000313" key="20">
    <source>
        <dbReference type="Proteomes" id="UP000003789"/>
    </source>
</evidence>
<dbReference type="EMBL" id="AAPH01000001">
    <property type="protein sequence ID" value="EAS45366.1"/>
    <property type="molecule type" value="Genomic_DNA"/>
</dbReference>
<dbReference type="PANTHER" id="PTHR43065:SF46">
    <property type="entry name" value="C4-DICARBOXYLATE TRANSPORT SENSOR PROTEIN DCTB"/>
    <property type="match status" value="1"/>
</dbReference>
<evidence type="ECO:0000256" key="1">
    <source>
        <dbReference type="ARBA" id="ARBA00000085"/>
    </source>
</evidence>
<evidence type="ECO:0000256" key="15">
    <source>
        <dbReference type="ARBA" id="ARBA00073143"/>
    </source>
</evidence>
<evidence type="ECO:0000256" key="10">
    <source>
        <dbReference type="ARBA" id="ARBA00022777"/>
    </source>
</evidence>
<dbReference type="InterPro" id="IPR029151">
    <property type="entry name" value="Sensor-like_sf"/>
</dbReference>
<dbReference type="Gene3D" id="1.10.287.130">
    <property type="match status" value="1"/>
</dbReference>
<keyword evidence="10 19" id="KW-0418">Kinase</keyword>
<evidence type="ECO:0000256" key="4">
    <source>
        <dbReference type="ARBA" id="ARBA00022475"/>
    </source>
</evidence>
<dbReference type="InterPro" id="IPR033479">
    <property type="entry name" value="dCache_1"/>
</dbReference>
<dbReference type="PRINTS" id="PR00344">
    <property type="entry name" value="BCTRLSENSOR"/>
</dbReference>
<proteinExistence type="predicted"/>
<evidence type="ECO:0000256" key="6">
    <source>
        <dbReference type="ARBA" id="ARBA00022553"/>
    </source>
</evidence>
<feature type="transmembrane region" description="Helical" evidence="17">
    <location>
        <begin position="326"/>
        <end position="349"/>
    </location>
</feature>
<dbReference type="GO" id="GO:0000155">
    <property type="term" value="F:phosphorelay sensor kinase activity"/>
    <property type="evidence" value="ECO:0007669"/>
    <property type="project" value="InterPro"/>
</dbReference>
<dbReference type="PANTHER" id="PTHR43065">
    <property type="entry name" value="SENSOR HISTIDINE KINASE"/>
    <property type="match status" value="1"/>
</dbReference>
<dbReference type="GO" id="GO:0005524">
    <property type="term" value="F:ATP binding"/>
    <property type="evidence" value="ECO:0007669"/>
    <property type="project" value="UniProtKB-KW"/>
</dbReference>
<dbReference type="PROSITE" id="PS50109">
    <property type="entry name" value="HIS_KIN"/>
    <property type="match status" value="1"/>
</dbReference>
<feature type="coiled-coil region" evidence="16">
    <location>
        <begin position="373"/>
        <end position="410"/>
    </location>
</feature>
<dbReference type="CDD" id="cd00082">
    <property type="entry name" value="HisKA"/>
    <property type="match status" value="1"/>
</dbReference>
<dbReference type="InterPro" id="IPR036097">
    <property type="entry name" value="HisK_dim/P_sf"/>
</dbReference>
<name>Q1ZAX6_9GAMM</name>
<dbReference type="SUPFAM" id="SSF103190">
    <property type="entry name" value="Sensory domain-like"/>
    <property type="match status" value="1"/>
</dbReference>
<sequence length="635" mass="71903">MMLDLCKLLLVFKTKNLLAFHSKQKLGANVQKKKYLTLLIIIGLLLSGLIANVTYQQAKTHLSYKIINDVNQLGEKLDAQLSRYSQLPEVLSNDPRLLAPLIANKTATTPISQQYQTTSRLLQTWSNSINADTIYLINQGGNTIAASNWQSDKSFVAQNYGYRPYFKDAMVGNLGQYFALGISSQKRGYYFSAPVYERDKIIGVLVIKVDLSLIEDIWQYDQIEYAIADQQGVIFYSSEDDWLYHSLTILDEQQRKKVLDSRQYGKTELNALSEYQDLDAFERQEISNIKKSDNGKRDAYLIATHNMDKAGWNIYGFSPISTAYQYVLQAIVIFTAFYMLLCFALMSWLQTILTKKELAQLNDKLEQLVIERTHNLLETNQQLRDTIEQYEHSQAELRQTQNELVQAAKLAMLGELSASINHEINQPLAAMRTYAENSRKLLVKERYDSVANNIDEIIKLNIMVSEIIARFKVFARKTSVETNRCTVAADSIRSSISLLGNKLIKSGVILRLGELPDNLQVNADAVQLEQVIINLLHNAIQALEHTYSPQIGIELTEQGDSVEIRIWDNGPGLNESQKQRIFTPFFTTKKDGLGLGLTISKRIIDSFSGSLIIQDHSDGGAEFIIKLPANIKDVQ</sequence>
<comment type="subcellular location">
    <subcellularLocation>
        <location evidence="2">Cell inner membrane</location>
        <topology evidence="2">Multi-pass membrane protein</topology>
    </subcellularLocation>
</comment>
<keyword evidence="13" id="KW-0902">Two-component regulatory system</keyword>
<evidence type="ECO:0000256" key="11">
    <source>
        <dbReference type="ARBA" id="ARBA00022840"/>
    </source>
</evidence>
<protein>
    <recommendedName>
        <fullName evidence="15">C4-dicarboxylate transport sensor protein DctB</fullName>
        <ecNumber evidence="3">2.7.13.3</ecNumber>
    </recommendedName>
</protein>
<gene>
    <name evidence="19" type="ORF">P3TCK_03296</name>
</gene>
<evidence type="ECO:0000256" key="9">
    <source>
        <dbReference type="ARBA" id="ARBA00022741"/>
    </source>
</evidence>
<evidence type="ECO:0000256" key="13">
    <source>
        <dbReference type="ARBA" id="ARBA00023012"/>
    </source>
</evidence>
<feature type="domain" description="Histidine kinase" evidence="18">
    <location>
        <begin position="419"/>
        <end position="631"/>
    </location>
</feature>
<evidence type="ECO:0000256" key="8">
    <source>
        <dbReference type="ARBA" id="ARBA00022692"/>
    </source>
</evidence>
<dbReference type="SMART" id="SM00387">
    <property type="entry name" value="HATPase_c"/>
    <property type="match status" value="1"/>
</dbReference>
<dbReference type="InterPro" id="IPR003594">
    <property type="entry name" value="HATPase_dom"/>
</dbReference>
<evidence type="ECO:0000256" key="14">
    <source>
        <dbReference type="ARBA" id="ARBA00023136"/>
    </source>
</evidence>
<evidence type="ECO:0000256" key="16">
    <source>
        <dbReference type="SAM" id="Coils"/>
    </source>
</evidence>
<organism evidence="19 20">
    <name type="scientific">Photobacterium profundum 3TCK</name>
    <dbReference type="NCBI Taxonomy" id="314280"/>
    <lineage>
        <taxon>Bacteria</taxon>
        <taxon>Pseudomonadati</taxon>
        <taxon>Pseudomonadota</taxon>
        <taxon>Gammaproteobacteria</taxon>
        <taxon>Vibrionales</taxon>
        <taxon>Vibrionaceae</taxon>
        <taxon>Photobacterium</taxon>
    </lineage>
</organism>
<keyword evidence="6" id="KW-0597">Phosphoprotein</keyword>
<dbReference type="SUPFAM" id="SSF47384">
    <property type="entry name" value="Homodimeric domain of signal transducing histidine kinase"/>
    <property type="match status" value="1"/>
</dbReference>
<evidence type="ECO:0000256" key="17">
    <source>
        <dbReference type="SAM" id="Phobius"/>
    </source>
</evidence>
<dbReference type="PIRSF" id="PIRSF036431">
    <property type="entry name" value="STHK_DctB"/>
    <property type="match status" value="1"/>
</dbReference>
<evidence type="ECO:0000259" key="18">
    <source>
        <dbReference type="PROSITE" id="PS50109"/>
    </source>
</evidence>
<feature type="transmembrane region" description="Helical" evidence="17">
    <location>
        <begin position="35"/>
        <end position="55"/>
    </location>
</feature>
<evidence type="ECO:0000256" key="7">
    <source>
        <dbReference type="ARBA" id="ARBA00022679"/>
    </source>
</evidence>
<comment type="caution">
    <text evidence="19">The sequence shown here is derived from an EMBL/GenBank/DDBJ whole genome shotgun (WGS) entry which is preliminary data.</text>
</comment>